<feature type="domain" description="Histidine kinase" evidence="8">
    <location>
        <begin position="223"/>
        <end position="442"/>
    </location>
</feature>
<protein>
    <recommendedName>
        <fullName evidence="2">histidine kinase</fullName>
        <ecNumber evidence="2">2.7.13.3</ecNumber>
    </recommendedName>
</protein>
<accession>A0A5B8XVV9</accession>
<comment type="catalytic activity">
    <reaction evidence="1">
        <text>ATP + protein L-histidine = ADP + protein N-phospho-L-histidine.</text>
        <dbReference type="EC" id="2.7.13.3"/>
    </reaction>
</comment>
<dbReference type="CDD" id="cd00082">
    <property type="entry name" value="HisKA"/>
    <property type="match status" value="1"/>
</dbReference>
<feature type="transmembrane region" description="Helical" evidence="7">
    <location>
        <begin position="50"/>
        <end position="70"/>
    </location>
</feature>
<keyword evidence="7" id="KW-0472">Membrane</keyword>
<evidence type="ECO:0000313" key="9">
    <source>
        <dbReference type="EMBL" id="QED29554.1"/>
    </source>
</evidence>
<evidence type="ECO:0000256" key="4">
    <source>
        <dbReference type="ARBA" id="ARBA00022679"/>
    </source>
</evidence>
<dbReference type="SUPFAM" id="SSF47384">
    <property type="entry name" value="Homodimeric domain of signal transducing histidine kinase"/>
    <property type="match status" value="1"/>
</dbReference>
<dbReference type="Pfam" id="PF02518">
    <property type="entry name" value="HATPase_c"/>
    <property type="match status" value="1"/>
</dbReference>
<evidence type="ECO:0000256" key="6">
    <source>
        <dbReference type="ARBA" id="ARBA00023012"/>
    </source>
</evidence>
<evidence type="ECO:0000256" key="3">
    <source>
        <dbReference type="ARBA" id="ARBA00022553"/>
    </source>
</evidence>
<evidence type="ECO:0000256" key="5">
    <source>
        <dbReference type="ARBA" id="ARBA00022777"/>
    </source>
</evidence>
<keyword evidence="7" id="KW-1133">Transmembrane helix</keyword>
<dbReference type="GO" id="GO:0000155">
    <property type="term" value="F:phosphorelay sensor kinase activity"/>
    <property type="evidence" value="ECO:0007669"/>
    <property type="project" value="InterPro"/>
</dbReference>
<dbReference type="KEGG" id="bbae:FRD01_20400"/>
<feature type="transmembrane region" description="Helical" evidence="7">
    <location>
        <begin position="166"/>
        <end position="193"/>
    </location>
</feature>
<proteinExistence type="predicted"/>
<dbReference type="Gene3D" id="1.10.287.130">
    <property type="match status" value="1"/>
</dbReference>
<dbReference type="InterPro" id="IPR003661">
    <property type="entry name" value="HisK_dim/P_dom"/>
</dbReference>
<dbReference type="EC" id="2.7.13.3" evidence="2"/>
<dbReference type="OrthoDB" id="5342753at2"/>
<dbReference type="InterPro" id="IPR005467">
    <property type="entry name" value="His_kinase_dom"/>
</dbReference>
<dbReference type="SMART" id="SM00387">
    <property type="entry name" value="HATPase_c"/>
    <property type="match status" value="1"/>
</dbReference>
<evidence type="ECO:0000259" key="8">
    <source>
        <dbReference type="PROSITE" id="PS50109"/>
    </source>
</evidence>
<dbReference type="SMART" id="SM00388">
    <property type="entry name" value="HisKA"/>
    <property type="match status" value="1"/>
</dbReference>
<evidence type="ECO:0000256" key="2">
    <source>
        <dbReference type="ARBA" id="ARBA00012438"/>
    </source>
</evidence>
<evidence type="ECO:0000256" key="7">
    <source>
        <dbReference type="SAM" id="Phobius"/>
    </source>
</evidence>
<dbReference type="Gene3D" id="3.30.565.10">
    <property type="entry name" value="Histidine kinase-like ATPase, C-terminal domain"/>
    <property type="match status" value="1"/>
</dbReference>
<name>A0A5B8XVV9_9DELT</name>
<dbReference type="InterPro" id="IPR050736">
    <property type="entry name" value="Sensor_HK_Regulatory"/>
</dbReference>
<dbReference type="InterPro" id="IPR003594">
    <property type="entry name" value="HATPase_dom"/>
</dbReference>
<dbReference type="PROSITE" id="PS50109">
    <property type="entry name" value="HIS_KIN"/>
    <property type="match status" value="1"/>
</dbReference>
<keyword evidence="4" id="KW-0808">Transferase</keyword>
<evidence type="ECO:0000313" key="10">
    <source>
        <dbReference type="Proteomes" id="UP000321595"/>
    </source>
</evidence>
<dbReference type="Proteomes" id="UP000321595">
    <property type="component" value="Chromosome"/>
</dbReference>
<keyword evidence="5 9" id="KW-0418">Kinase</keyword>
<organism evidence="9 10">
    <name type="scientific">Microvenator marinus</name>
    <dbReference type="NCBI Taxonomy" id="2600177"/>
    <lineage>
        <taxon>Bacteria</taxon>
        <taxon>Deltaproteobacteria</taxon>
        <taxon>Bradymonadales</taxon>
        <taxon>Microvenatoraceae</taxon>
        <taxon>Microvenator</taxon>
    </lineage>
</organism>
<sequence>MSWLGKQIEELNTPYYREKLAWGVPSGYILTIGLAVLALLFGHVGLLENVWSMVLILAPIKLFTNTLMWWSLRKDRFVLSVAVLNQTADVGLITGMIYFTGGPTSPVISVYYVVLALIAMLTNVGATILTGALMLVAYSTMLVLIHSGVLKFYPTFLQTVYEEGEFTWFFVVIDILKVGFLLAIMVVASSAILKKVQEQQEALQLKNRELEEANQLKSQFVANITHELRTPIHGVLGLTEMLDDEIYGSVNQRQKKALDGIKTSAEGLLHMVDDLLSLERVNSGHLSMRISVVPLQKLIEELMAFGLGIRGKRDISIEAHCPPSLVLMATDKSLLHHILTNLLANALKFTPDGGRVVIRVEREGTFAKISVSDTGIGIPEEKIHTIWEPFRQIDGTASRSYGGAGLGLAVVARLAKLLKADVSVASKVGVGTTFCVTLDGCTVSD</sequence>
<dbReference type="InterPro" id="IPR036890">
    <property type="entry name" value="HATPase_C_sf"/>
</dbReference>
<feature type="transmembrane region" description="Helical" evidence="7">
    <location>
        <begin position="20"/>
        <end position="44"/>
    </location>
</feature>
<gene>
    <name evidence="9" type="ORF">FRD01_20400</name>
</gene>
<keyword evidence="3" id="KW-0597">Phosphoprotein</keyword>
<dbReference type="PANTHER" id="PTHR43711:SF26">
    <property type="entry name" value="SENSOR HISTIDINE KINASE RCSC"/>
    <property type="match status" value="1"/>
</dbReference>
<evidence type="ECO:0000256" key="1">
    <source>
        <dbReference type="ARBA" id="ARBA00000085"/>
    </source>
</evidence>
<dbReference type="AlphaFoldDB" id="A0A5B8XVV9"/>
<keyword evidence="7" id="KW-0812">Transmembrane</keyword>
<dbReference type="InterPro" id="IPR004358">
    <property type="entry name" value="Sig_transdc_His_kin-like_C"/>
</dbReference>
<dbReference type="SUPFAM" id="SSF55874">
    <property type="entry name" value="ATPase domain of HSP90 chaperone/DNA topoisomerase II/histidine kinase"/>
    <property type="match status" value="1"/>
</dbReference>
<dbReference type="RefSeq" id="WP_146962787.1">
    <property type="nucleotide sequence ID" value="NZ_CP042467.1"/>
</dbReference>
<dbReference type="EMBL" id="CP042467">
    <property type="protein sequence ID" value="QED29554.1"/>
    <property type="molecule type" value="Genomic_DNA"/>
</dbReference>
<dbReference type="FunFam" id="3.30.565.10:FF:000006">
    <property type="entry name" value="Sensor histidine kinase WalK"/>
    <property type="match status" value="1"/>
</dbReference>
<keyword evidence="6" id="KW-0902">Two-component regulatory system</keyword>
<dbReference type="Pfam" id="PF00512">
    <property type="entry name" value="HisKA"/>
    <property type="match status" value="1"/>
</dbReference>
<dbReference type="PRINTS" id="PR00344">
    <property type="entry name" value="BCTRLSENSOR"/>
</dbReference>
<reference evidence="9 10" key="1">
    <citation type="submission" date="2019-08" db="EMBL/GenBank/DDBJ databases">
        <authorList>
            <person name="Liang Q."/>
        </authorList>
    </citation>
    <scope>NUCLEOTIDE SEQUENCE [LARGE SCALE GENOMIC DNA]</scope>
    <source>
        <strain evidence="9 10">V1718</strain>
    </source>
</reference>
<dbReference type="CDD" id="cd16922">
    <property type="entry name" value="HATPase_EvgS-ArcB-TorS-like"/>
    <property type="match status" value="1"/>
</dbReference>
<dbReference type="InterPro" id="IPR036097">
    <property type="entry name" value="HisK_dim/P_sf"/>
</dbReference>
<keyword evidence="10" id="KW-1185">Reference proteome</keyword>
<dbReference type="PANTHER" id="PTHR43711">
    <property type="entry name" value="TWO-COMPONENT HISTIDINE KINASE"/>
    <property type="match status" value="1"/>
</dbReference>